<feature type="region of interest" description="Disordered" evidence="2">
    <location>
        <begin position="146"/>
        <end position="176"/>
    </location>
</feature>
<dbReference type="AlphaFoldDB" id="A0A7J0F3Q5"/>
<dbReference type="InterPro" id="IPR036875">
    <property type="entry name" value="Znf_CCHC_sf"/>
</dbReference>
<reference evidence="4 5" key="1">
    <citation type="submission" date="2019-07" db="EMBL/GenBank/DDBJ databases">
        <title>De Novo Assembly of kiwifruit Actinidia rufa.</title>
        <authorList>
            <person name="Sugita-Konishi S."/>
            <person name="Sato K."/>
            <person name="Mori E."/>
            <person name="Abe Y."/>
            <person name="Kisaki G."/>
            <person name="Hamano K."/>
            <person name="Suezawa K."/>
            <person name="Otani M."/>
            <person name="Fukuda T."/>
            <person name="Manabe T."/>
            <person name="Gomi K."/>
            <person name="Tabuchi M."/>
            <person name="Akimitsu K."/>
            <person name="Kataoka I."/>
        </authorList>
    </citation>
    <scope>NUCLEOTIDE SEQUENCE [LARGE SCALE GENOMIC DNA]</scope>
    <source>
        <strain evidence="5">cv. Fuchu</strain>
    </source>
</reference>
<keyword evidence="1" id="KW-0479">Metal-binding</keyword>
<dbReference type="Pfam" id="PF22936">
    <property type="entry name" value="Pol_BBD"/>
    <property type="match status" value="1"/>
</dbReference>
<keyword evidence="1" id="KW-0863">Zinc-finger</keyword>
<dbReference type="SUPFAM" id="SSF57756">
    <property type="entry name" value="Retrovirus zinc finger-like domains"/>
    <property type="match status" value="1"/>
</dbReference>
<dbReference type="Gene3D" id="4.10.60.10">
    <property type="entry name" value="Zinc finger, CCHC-type"/>
    <property type="match status" value="1"/>
</dbReference>
<dbReference type="PANTHER" id="PTHR35546:SF130">
    <property type="entry name" value="EXPRESSED PROTEIN"/>
    <property type="match status" value="1"/>
</dbReference>
<keyword evidence="5" id="KW-1185">Reference proteome</keyword>
<keyword evidence="1" id="KW-0862">Zinc</keyword>
<dbReference type="Pfam" id="PF00098">
    <property type="entry name" value="zf-CCHC"/>
    <property type="match status" value="1"/>
</dbReference>
<dbReference type="GO" id="GO:0008270">
    <property type="term" value="F:zinc ion binding"/>
    <property type="evidence" value="ECO:0007669"/>
    <property type="project" value="UniProtKB-KW"/>
</dbReference>
<sequence>MRGRTVRCFYCDQEGHIKRDCPKYKAYDQSSDTTTTAVDEDESDVLLAASEDGKSDWVLDSETSRVVGKGSVRFRMANGRSVTLTEVRHVPNIRKNLISIGMLDSKGCSFEANGGTLRVSKGNKEMLWGKKTRGLYRLEGNVQTGGATVRHGSSGISKKSGQGKQPLHRGTQSKRMVQDVHREAQRKETKLILRSYAAKGVERRDGATTTRKVTYFATHPGGGVQGTSSYGGAGSEAVRKDNLKTSDYSSVGWRGRLLSPAHLDESKSSSQAQARLEFIWSVQVMPHIEEFHEAQPTTQFLWTSDQEKDVREGKWGALGASLSMIGHTVYIVASSNGFLLCSIEREPQMHYCVCNPITKRWVALPKPHKIYMYVALAFICEGNHTSLDGVHFTVVRAGVSNPRKRSTELEVETFSSDTGEWKESTILCASPFTLAVTNRPGFVVDKIIYWKDLRSLLVAYNPTKKCVDLIELPGDAQNGVCWGDLFGLSEGVIHYARHNNCYLEVWVLKKAQWERTHKLSFARMFRQHGRNEYKGLSMKAFHPFDSRRMMFTCHGRPMWFDLESRKADIISHHLICNQLLYDYFVYEGRFGSSASY</sequence>
<dbReference type="EMBL" id="BJWL01000008">
    <property type="protein sequence ID" value="GFY93046.1"/>
    <property type="molecule type" value="Genomic_DNA"/>
</dbReference>
<comment type="caution">
    <text evidence="4">The sequence shown here is derived from an EMBL/GenBank/DDBJ whole genome shotgun (WGS) entry which is preliminary data.</text>
</comment>
<dbReference type="GO" id="GO:0003676">
    <property type="term" value="F:nucleic acid binding"/>
    <property type="evidence" value="ECO:0007669"/>
    <property type="project" value="InterPro"/>
</dbReference>
<organism evidence="4 5">
    <name type="scientific">Actinidia rufa</name>
    <dbReference type="NCBI Taxonomy" id="165716"/>
    <lineage>
        <taxon>Eukaryota</taxon>
        <taxon>Viridiplantae</taxon>
        <taxon>Streptophyta</taxon>
        <taxon>Embryophyta</taxon>
        <taxon>Tracheophyta</taxon>
        <taxon>Spermatophyta</taxon>
        <taxon>Magnoliopsida</taxon>
        <taxon>eudicotyledons</taxon>
        <taxon>Gunneridae</taxon>
        <taxon>Pentapetalae</taxon>
        <taxon>asterids</taxon>
        <taxon>Ericales</taxon>
        <taxon>Actinidiaceae</taxon>
        <taxon>Actinidia</taxon>
    </lineage>
</organism>
<dbReference type="PANTHER" id="PTHR35546">
    <property type="entry name" value="F-BOX PROTEIN INTERACTION DOMAIN PROTEIN-RELATED"/>
    <property type="match status" value="1"/>
</dbReference>
<evidence type="ECO:0000313" key="4">
    <source>
        <dbReference type="EMBL" id="GFY93046.1"/>
    </source>
</evidence>
<protein>
    <recommendedName>
        <fullName evidence="3">CCHC-type domain-containing protein</fullName>
    </recommendedName>
</protein>
<feature type="compositionally biased region" description="Low complexity" evidence="2">
    <location>
        <begin position="152"/>
        <end position="165"/>
    </location>
</feature>
<feature type="domain" description="CCHC-type" evidence="3">
    <location>
        <begin position="7"/>
        <end position="23"/>
    </location>
</feature>
<dbReference type="InterPro" id="IPR056592">
    <property type="entry name" value="Beta-prop_At3g26010-like"/>
</dbReference>
<evidence type="ECO:0000259" key="3">
    <source>
        <dbReference type="PROSITE" id="PS50158"/>
    </source>
</evidence>
<evidence type="ECO:0000256" key="1">
    <source>
        <dbReference type="PROSITE-ProRule" id="PRU00047"/>
    </source>
</evidence>
<dbReference type="InterPro" id="IPR054722">
    <property type="entry name" value="PolX-like_BBD"/>
</dbReference>
<gene>
    <name evidence="4" type="ORF">Acr_08g0014420</name>
</gene>
<dbReference type="Pfam" id="PF24750">
    <property type="entry name" value="b-prop_At3g26010-like"/>
    <property type="match status" value="1"/>
</dbReference>
<dbReference type="OrthoDB" id="1909174at2759"/>
<name>A0A7J0F3Q5_9ERIC</name>
<evidence type="ECO:0000256" key="2">
    <source>
        <dbReference type="SAM" id="MobiDB-lite"/>
    </source>
</evidence>
<dbReference type="Proteomes" id="UP000585474">
    <property type="component" value="Unassembled WGS sequence"/>
</dbReference>
<dbReference type="PROSITE" id="PS50158">
    <property type="entry name" value="ZF_CCHC"/>
    <property type="match status" value="1"/>
</dbReference>
<dbReference type="SMART" id="SM00343">
    <property type="entry name" value="ZnF_C2HC"/>
    <property type="match status" value="1"/>
</dbReference>
<evidence type="ECO:0000313" key="5">
    <source>
        <dbReference type="Proteomes" id="UP000585474"/>
    </source>
</evidence>
<accession>A0A7J0F3Q5</accession>
<proteinExistence type="predicted"/>
<dbReference type="InterPro" id="IPR055290">
    <property type="entry name" value="At3g26010-like"/>
</dbReference>
<dbReference type="InterPro" id="IPR001878">
    <property type="entry name" value="Znf_CCHC"/>
</dbReference>